<accession>A0A445AXT7</accession>
<gene>
    <name evidence="1" type="ORF">Ahy_B01g056023</name>
</gene>
<reference evidence="1 2" key="1">
    <citation type="submission" date="2019-01" db="EMBL/GenBank/DDBJ databases">
        <title>Sequencing of cultivated peanut Arachis hypogaea provides insights into genome evolution and oil improvement.</title>
        <authorList>
            <person name="Chen X."/>
        </authorList>
    </citation>
    <scope>NUCLEOTIDE SEQUENCE [LARGE SCALE GENOMIC DNA]</scope>
    <source>
        <strain evidence="2">cv. Fuhuasheng</strain>
        <tissue evidence="1">Leaves</tissue>
    </source>
</reference>
<protein>
    <submittedName>
        <fullName evidence="1">Uncharacterized protein</fullName>
    </submittedName>
</protein>
<dbReference type="Proteomes" id="UP000289738">
    <property type="component" value="Chromosome B01"/>
</dbReference>
<sequence length="99" mass="10629">MTTITDAAPAAASSEAQLLKTVTTILTSHPDPNSVLKPVIQNLTLPTVLSVLSSIQLHRTHSATLPSFFHILRHSPHHSLSSSPEPLLALLPGLLVHRH</sequence>
<dbReference type="EMBL" id="SDMP01000011">
    <property type="protein sequence ID" value="RYR31231.1"/>
    <property type="molecule type" value="Genomic_DNA"/>
</dbReference>
<evidence type="ECO:0000313" key="2">
    <source>
        <dbReference type="Proteomes" id="UP000289738"/>
    </source>
</evidence>
<comment type="caution">
    <text evidence="1">The sequence shown here is derived from an EMBL/GenBank/DDBJ whole genome shotgun (WGS) entry which is preliminary data.</text>
</comment>
<keyword evidence="2" id="KW-1185">Reference proteome</keyword>
<name>A0A445AXT7_ARAHY</name>
<proteinExistence type="predicted"/>
<organism evidence="1 2">
    <name type="scientific">Arachis hypogaea</name>
    <name type="common">Peanut</name>
    <dbReference type="NCBI Taxonomy" id="3818"/>
    <lineage>
        <taxon>Eukaryota</taxon>
        <taxon>Viridiplantae</taxon>
        <taxon>Streptophyta</taxon>
        <taxon>Embryophyta</taxon>
        <taxon>Tracheophyta</taxon>
        <taxon>Spermatophyta</taxon>
        <taxon>Magnoliopsida</taxon>
        <taxon>eudicotyledons</taxon>
        <taxon>Gunneridae</taxon>
        <taxon>Pentapetalae</taxon>
        <taxon>rosids</taxon>
        <taxon>fabids</taxon>
        <taxon>Fabales</taxon>
        <taxon>Fabaceae</taxon>
        <taxon>Papilionoideae</taxon>
        <taxon>50 kb inversion clade</taxon>
        <taxon>dalbergioids sensu lato</taxon>
        <taxon>Dalbergieae</taxon>
        <taxon>Pterocarpus clade</taxon>
        <taxon>Arachis</taxon>
    </lineage>
</organism>
<evidence type="ECO:0000313" key="1">
    <source>
        <dbReference type="EMBL" id="RYR31231.1"/>
    </source>
</evidence>
<dbReference type="AlphaFoldDB" id="A0A445AXT7"/>